<gene>
    <name evidence="20" type="ORF">O181_072995</name>
</gene>
<evidence type="ECO:0000256" key="15">
    <source>
        <dbReference type="ARBA" id="ARBA00049244"/>
    </source>
</evidence>
<evidence type="ECO:0000256" key="8">
    <source>
        <dbReference type="ARBA" id="ARBA00022842"/>
    </source>
</evidence>
<dbReference type="AlphaFoldDB" id="A0A9Q3F1L4"/>
<dbReference type="GO" id="GO:0004519">
    <property type="term" value="F:endonuclease activity"/>
    <property type="evidence" value="ECO:0007669"/>
    <property type="project" value="UniProtKB-KW"/>
</dbReference>
<keyword evidence="3" id="KW-0548">Nucleotidyltransferase</keyword>
<evidence type="ECO:0000256" key="1">
    <source>
        <dbReference type="ARBA" id="ARBA00022578"/>
    </source>
</evidence>
<evidence type="ECO:0000313" key="20">
    <source>
        <dbReference type="EMBL" id="MBW0533280.1"/>
    </source>
</evidence>
<evidence type="ECO:0000259" key="18">
    <source>
        <dbReference type="PROSITE" id="PS50158"/>
    </source>
</evidence>
<dbReference type="GO" id="GO:0003723">
    <property type="term" value="F:RNA binding"/>
    <property type="evidence" value="ECO:0007669"/>
    <property type="project" value="UniProtKB-KW"/>
</dbReference>
<dbReference type="GO" id="GO:0003887">
    <property type="term" value="F:DNA-directed DNA polymerase activity"/>
    <property type="evidence" value="ECO:0007669"/>
    <property type="project" value="UniProtKB-KW"/>
</dbReference>
<evidence type="ECO:0000256" key="13">
    <source>
        <dbReference type="ARBA" id="ARBA00023172"/>
    </source>
</evidence>
<dbReference type="InterPro" id="IPR001584">
    <property type="entry name" value="Integrase_cat-core"/>
</dbReference>
<dbReference type="PROSITE" id="PS50994">
    <property type="entry name" value="INTEGRASE"/>
    <property type="match status" value="1"/>
</dbReference>
<feature type="compositionally biased region" description="Pro residues" evidence="17">
    <location>
        <begin position="185"/>
        <end position="194"/>
    </location>
</feature>
<dbReference type="PANTHER" id="PTHR42648:SF11">
    <property type="entry name" value="TRANSPOSON TY4-P GAG-POL POLYPROTEIN"/>
    <property type="match status" value="1"/>
</dbReference>
<evidence type="ECO:0000259" key="19">
    <source>
        <dbReference type="PROSITE" id="PS50994"/>
    </source>
</evidence>
<sequence length="530" mass="58434">MIPPDFALCIGVILACTSSKDFFDAIKARCFPGNRFQKLKVVRDLLGVLIENGAGHPQSNTTIILTLHRAFAIFKKLDVDADELEGLLAQAACHAPPNVGQVAFDQLVMEAILEKGDEKPSSTFIGQVIMNASQKNANSCQHPSLDVCYPPEHLVDRFGGSCFYCGRTGHWRADCPHTKGFTNPNPQPPSPGPSHPMHQGTPERQSQTQPASHYQLERVSQVKFVKHNAADRVLIDTGASIHLSGSHHFATTMQDIPPLRIFFADSNSSVTISQTTTFKLLVKSGFVIIRNVPFSQKISGTILLVGRLCRAGVVPLFNGLSLSLLVTTTFANDFWWMDVVRRKETSWSAAAPSSHCLLEMNLISLPTSVSLSARGWNKLLGHACNNVRSSQRQRVPTIWQGPNIPKQKPLDILFLDIMGPFADNTQGFRYLLTIRDHVLTYSIVYPLKSRLKAPEAILDAVKQLQVRLGKTPKALRADKAREFTSENFTNSLAKLGITFCPSLPYSPQGNGEAERLNWTLGDMVQSGMPE</sequence>
<evidence type="ECO:0000256" key="2">
    <source>
        <dbReference type="ARBA" id="ARBA00022664"/>
    </source>
</evidence>
<dbReference type="PANTHER" id="PTHR42648">
    <property type="entry name" value="TRANSPOSASE, PUTATIVE-RELATED"/>
    <property type="match status" value="1"/>
</dbReference>
<dbReference type="GO" id="GO:0016787">
    <property type="term" value="F:hydrolase activity"/>
    <property type="evidence" value="ECO:0007669"/>
    <property type="project" value="UniProtKB-KW"/>
</dbReference>
<dbReference type="EMBL" id="AVOT02038407">
    <property type="protein sequence ID" value="MBW0533280.1"/>
    <property type="molecule type" value="Genomic_DNA"/>
</dbReference>
<keyword evidence="21" id="KW-1185">Reference proteome</keyword>
<evidence type="ECO:0000256" key="12">
    <source>
        <dbReference type="ARBA" id="ARBA00022932"/>
    </source>
</evidence>
<keyword evidence="4" id="KW-0540">Nuclease</keyword>
<evidence type="ECO:0000313" key="21">
    <source>
        <dbReference type="Proteomes" id="UP000765509"/>
    </source>
</evidence>
<keyword evidence="8" id="KW-0460">Magnesium</keyword>
<evidence type="ECO:0000256" key="11">
    <source>
        <dbReference type="ARBA" id="ARBA00022918"/>
    </source>
</evidence>
<dbReference type="SUPFAM" id="SSF53098">
    <property type="entry name" value="Ribonuclease H-like"/>
    <property type="match status" value="1"/>
</dbReference>
<keyword evidence="11" id="KW-0695">RNA-directed DNA polymerase</keyword>
<protein>
    <submittedName>
        <fullName evidence="20">Uncharacterized protein</fullName>
    </submittedName>
</protein>
<feature type="domain" description="CCHC-type" evidence="18">
    <location>
        <begin position="162"/>
        <end position="176"/>
    </location>
</feature>
<keyword evidence="13" id="KW-0233">DNA recombination</keyword>
<comment type="caution">
    <text evidence="20">The sequence shown here is derived from an EMBL/GenBank/DDBJ whole genome shotgun (WGS) entry which is preliminary data.</text>
</comment>
<organism evidence="20 21">
    <name type="scientific">Austropuccinia psidii MF-1</name>
    <dbReference type="NCBI Taxonomy" id="1389203"/>
    <lineage>
        <taxon>Eukaryota</taxon>
        <taxon>Fungi</taxon>
        <taxon>Dikarya</taxon>
        <taxon>Basidiomycota</taxon>
        <taxon>Pucciniomycotina</taxon>
        <taxon>Pucciniomycetes</taxon>
        <taxon>Pucciniales</taxon>
        <taxon>Sphaerophragmiaceae</taxon>
        <taxon>Austropuccinia</taxon>
    </lineage>
</organism>
<comment type="catalytic activity">
    <reaction evidence="15">
        <text>DNA(n) + a 2'-deoxyribonucleoside 5'-triphosphate = DNA(n+1) + diphosphate</text>
        <dbReference type="Rhea" id="RHEA:22508"/>
        <dbReference type="Rhea" id="RHEA-COMP:17339"/>
        <dbReference type="Rhea" id="RHEA-COMP:17340"/>
        <dbReference type="ChEBI" id="CHEBI:33019"/>
        <dbReference type="ChEBI" id="CHEBI:61560"/>
        <dbReference type="ChEBI" id="CHEBI:173112"/>
        <dbReference type="EC" id="2.7.7.7"/>
    </reaction>
</comment>
<dbReference type="Pfam" id="PF00098">
    <property type="entry name" value="zf-CCHC"/>
    <property type="match status" value="1"/>
</dbReference>
<keyword evidence="12" id="KW-0239">DNA-directed DNA polymerase</keyword>
<accession>A0A9Q3F1L4</accession>
<dbReference type="SMART" id="SM00343">
    <property type="entry name" value="ZnF_C2HC"/>
    <property type="match status" value="1"/>
</dbReference>
<name>A0A9Q3F1L4_9BASI</name>
<keyword evidence="9" id="KW-0694">RNA-binding</keyword>
<feature type="compositionally biased region" description="Polar residues" evidence="17">
    <location>
        <begin position="202"/>
        <end position="212"/>
    </location>
</feature>
<dbReference type="InterPro" id="IPR036397">
    <property type="entry name" value="RNaseH_sf"/>
</dbReference>
<dbReference type="PROSITE" id="PS50158">
    <property type="entry name" value="ZF_CCHC"/>
    <property type="match status" value="1"/>
</dbReference>
<keyword evidence="16" id="KW-0862">Zinc</keyword>
<proteinExistence type="predicted"/>
<dbReference type="GO" id="GO:0032196">
    <property type="term" value="P:transposition"/>
    <property type="evidence" value="ECO:0007669"/>
    <property type="project" value="UniProtKB-KW"/>
</dbReference>
<keyword evidence="5" id="KW-0479">Metal-binding</keyword>
<dbReference type="Gene3D" id="3.30.420.10">
    <property type="entry name" value="Ribonuclease H-like superfamily/Ribonuclease H"/>
    <property type="match status" value="1"/>
</dbReference>
<keyword evidence="16" id="KW-0863">Zinc-finger</keyword>
<dbReference type="Pfam" id="PF00665">
    <property type="entry name" value="rve"/>
    <property type="match status" value="1"/>
</dbReference>
<dbReference type="InterPro" id="IPR039537">
    <property type="entry name" value="Retrotran_Ty1/copia-like"/>
</dbReference>
<keyword evidence="2" id="KW-0507">mRNA processing</keyword>
<dbReference type="OrthoDB" id="4363844at2759"/>
<evidence type="ECO:0000256" key="14">
    <source>
        <dbReference type="ARBA" id="ARBA00048173"/>
    </source>
</evidence>
<evidence type="ECO:0000256" key="10">
    <source>
        <dbReference type="ARBA" id="ARBA00022908"/>
    </source>
</evidence>
<dbReference type="Proteomes" id="UP000765509">
    <property type="component" value="Unassembled WGS sequence"/>
</dbReference>
<evidence type="ECO:0000256" key="17">
    <source>
        <dbReference type="SAM" id="MobiDB-lite"/>
    </source>
</evidence>
<dbReference type="Gene3D" id="4.10.60.10">
    <property type="entry name" value="Zinc finger, CCHC-type"/>
    <property type="match status" value="1"/>
</dbReference>
<keyword evidence="7" id="KW-0378">Hydrolase</keyword>
<evidence type="ECO:0000256" key="16">
    <source>
        <dbReference type="PROSITE-ProRule" id="PRU00047"/>
    </source>
</evidence>
<dbReference type="SUPFAM" id="SSF57756">
    <property type="entry name" value="Retrovirus zinc finger-like domains"/>
    <property type="match status" value="1"/>
</dbReference>
<evidence type="ECO:0000256" key="4">
    <source>
        <dbReference type="ARBA" id="ARBA00022722"/>
    </source>
</evidence>
<dbReference type="InterPro" id="IPR012337">
    <property type="entry name" value="RNaseH-like_sf"/>
</dbReference>
<feature type="region of interest" description="Disordered" evidence="17">
    <location>
        <begin position="178"/>
        <end position="213"/>
    </location>
</feature>
<evidence type="ECO:0000256" key="6">
    <source>
        <dbReference type="ARBA" id="ARBA00022759"/>
    </source>
</evidence>
<evidence type="ECO:0000256" key="7">
    <source>
        <dbReference type="ARBA" id="ARBA00022801"/>
    </source>
</evidence>
<keyword evidence="10" id="KW-0229">DNA integration</keyword>
<dbReference type="GO" id="GO:0003964">
    <property type="term" value="F:RNA-directed DNA polymerase activity"/>
    <property type="evidence" value="ECO:0007669"/>
    <property type="project" value="UniProtKB-KW"/>
</dbReference>
<reference evidence="20" key="1">
    <citation type="submission" date="2021-03" db="EMBL/GenBank/DDBJ databases">
        <title>Draft genome sequence of rust myrtle Austropuccinia psidii MF-1, a brazilian biotype.</title>
        <authorList>
            <person name="Quecine M.C."/>
            <person name="Pachon D.M.R."/>
            <person name="Bonatelli M.L."/>
            <person name="Correr F.H."/>
            <person name="Franceschini L.M."/>
            <person name="Leite T.F."/>
            <person name="Margarido G.R.A."/>
            <person name="Almeida C.A."/>
            <person name="Ferrarezi J.A."/>
            <person name="Labate C.A."/>
        </authorList>
    </citation>
    <scope>NUCLEOTIDE SEQUENCE</scope>
    <source>
        <strain evidence="20">MF-1</strain>
    </source>
</reference>
<evidence type="ECO:0000256" key="3">
    <source>
        <dbReference type="ARBA" id="ARBA00022695"/>
    </source>
</evidence>
<dbReference type="GO" id="GO:0005634">
    <property type="term" value="C:nucleus"/>
    <property type="evidence" value="ECO:0007669"/>
    <property type="project" value="UniProtKB-ARBA"/>
</dbReference>
<dbReference type="InterPro" id="IPR001878">
    <property type="entry name" value="Znf_CCHC"/>
</dbReference>
<dbReference type="InterPro" id="IPR036875">
    <property type="entry name" value="Znf_CCHC_sf"/>
</dbReference>
<evidence type="ECO:0000256" key="9">
    <source>
        <dbReference type="ARBA" id="ARBA00022884"/>
    </source>
</evidence>
<comment type="catalytic activity">
    <reaction evidence="14">
        <text>DNA(n) + a 2'-deoxyribonucleoside 5'-triphosphate = DNA(n+1) + diphosphate</text>
        <dbReference type="Rhea" id="RHEA:22508"/>
        <dbReference type="Rhea" id="RHEA-COMP:17339"/>
        <dbReference type="Rhea" id="RHEA-COMP:17340"/>
        <dbReference type="ChEBI" id="CHEBI:33019"/>
        <dbReference type="ChEBI" id="CHEBI:61560"/>
        <dbReference type="ChEBI" id="CHEBI:173112"/>
        <dbReference type="EC" id="2.7.7.49"/>
    </reaction>
</comment>
<dbReference type="GO" id="GO:0015074">
    <property type="term" value="P:DNA integration"/>
    <property type="evidence" value="ECO:0007669"/>
    <property type="project" value="UniProtKB-KW"/>
</dbReference>
<dbReference type="GO" id="GO:0006310">
    <property type="term" value="P:DNA recombination"/>
    <property type="evidence" value="ECO:0007669"/>
    <property type="project" value="UniProtKB-KW"/>
</dbReference>
<evidence type="ECO:0000256" key="5">
    <source>
        <dbReference type="ARBA" id="ARBA00022723"/>
    </source>
</evidence>
<keyword evidence="12" id="KW-0808">Transferase</keyword>
<dbReference type="GO" id="GO:0008270">
    <property type="term" value="F:zinc ion binding"/>
    <property type="evidence" value="ECO:0007669"/>
    <property type="project" value="UniProtKB-KW"/>
</dbReference>
<keyword evidence="6" id="KW-0255">Endonuclease</keyword>
<dbReference type="GO" id="GO:0006397">
    <property type="term" value="P:mRNA processing"/>
    <property type="evidence" value="ECO:0007669"/>
    <property type="project" value="UniProtKB-KW"/>
</dbReference>
<feature type="domain" description="Integrase catalytic" evidence="19">
    <location>
        <begin position="405"/>
        <end position="530"/>
    </location>
</feature>
<keyword evidence="1" id="KW-0815">Transposition</keyword>